<dbReference type="AlphaFoldDB" id="F8L6X9"/>
<feature type="transmembrane region" description="Helical" evidence="1">
    <location>
        <begin position="131"/>
        <end position="151"/>
    </location>
</feature>
<dbReference type="STRING" id="331113.SNE_A06100"/>
<keyword evidence="2" id="KW-0732">Signal</keyword>
<evidence type="ECO:0000256" key="2">
    <source>
        <dbReference type="SAM" id="SignalP"/>
    </source>
</evidence>
<name>F8L6X9_SIMNZ</name>
<evidence type="ECO:0000313" key="4">
    <source>
        <dbReference type="Proteomes" id="UP000000496"/>
    </source>
</evidence>
<dbReference type="KEGG" id="sng:SNE_A06100"/>
<accession>F8L6X9</accession>
<feature type="chain" id="PRO_5003379234" evidence="2">
    <location>
        <begin position="25"/>
        <end position="154"/>
    </location>
</feature>
<reference key="1">
    <citation type="journal article" date="2011" name="Mol. Biol. Evol.">
        <title>Unity in variety -- the pan-genome of the Chlamydiae.</title>
        <authorList>
            <person name="Collingro A."/>
            <person name="Tischler P."/>
            <person name="Weinmaier T."/>
            <person name="Penz T."/>
            <person name="Heinz E."/>
            <person name="Brunham R.C."/>
            <person name="Read T.D."/>
            <person name="Bavoil P.M."/>
            <person name="Sachse K."/>
            <person name="Kahane S."/>
            <person name="Friedman M.G."/>
            <person name="Rattei T."/>
            <person name="Myers G.S.A."/>
            <person name="Horn M."/>
        </authorList>
    </citation>
    <scope>NUCLEOTIDE SEQUENCE</scope>
    <source>
        <strain>Z</strain>
    </source>
</reference>
<organism evidence="3 4">
    <name type="scientific">Simkania negevensis (strain ATCC VR-1471 / DSM 27360 / Z)</name>
    <dbReference type="NCBI Taxonomy" id="331113"/>
    <lineage>
        <taxon>Bacteria</taxon>
        <taxon>Pseudomonadati</taxon>
        <taxon>Chlamydiota</taxon>
        <taxon>Chlamydiia</taxon>
        <taxon>Parachlamydiales</taxon>
        <taxon>Simkaniaceae</taxon>
        <taxon>Simkania</taxon>
    </lineage>
</organism>
<keyword evidence="4" id="KW-1185">Reference proteome</keyword>
<evidence type="ECO:0000256" key="1">
    <source>
        <dbReference type="SAM" id="Phobius"/>
    </source>
</evidence>
<gene>
    <name evidence="3" type="ordered locus">SNE_A06100</name>
</gene>
<evidence type="ECO:0000313" key="3">
    <source>
        <dbReference type="EMBL" id="CCB88487.1"/>
    </source>
</evidence>
<reference evidence="3 4" key="2">
    <citation type="journal article" date="2011" name="Mol. Biol. Evol.">
        <title>Unity in variety--the pan-genome of the Chlamydiae.</title>
        <authorList>
            <person name="Collingro A."/>
            <person name="Tischler P."/>
            <person name="Weinmaier T."/>
            <person name="Penz T."/>
            <person name="Heinz E."/>
            <person name="Brunham R.C."/>
            <person name="Read T.D."/>
            <person name="Bavoil P.M."/>
            <person name="Sachse K."/>
            <person name="Kahane S."/>
            <person name="Friedman M.G."/>
            <person name="Rattei T."/>
            <person name="Myers G.S."/>
            <person name="Horn M."/>
        </authorList>
    </citation>
    <scope>NUCLEOTIDE SEQUENCE [LARGE SCALE GENOMIC DNA]</scope>
    <source>
        <strain evidence="4">ATCC VR-1471 / Z</strain>
    </source>
</reference>
<keyword evidence="1" id="KW-0472">Membrane</keyword>
<feature type="transmembrane region" description="Helical" evidence="1">
    <location>
        <begin position="17"/>
        <end position="39"/>
    </location>
</feature>
<keyword evidence="1" id="KW-0812">Transmembrane</keyword>
<keyword evidence="1" id="KW-1133">Transmembrane helix</keyword>
<dbReference type="HOGENOM" id="CLU_1703054_0_0_0"/>
<sequence length="154" mass="17280">MFFFAQFYKICCKTKRLLVFPVVASALSGAYHGGLSYLLDFTKADKKVFDFAAPKVTHALAFGIFSSLANSCGEVFVRNLTNTRFGTESGMYSRRETTMYSSNPVAYKYGCFAVELLSLFGTAYALNQMNYRIPTCYIPISMTPIILCFLYNNS</sequence>
<feature type="transmembrane region" description="Helical" evidence="1">
    <location>
        <begin position="105"/>
        <end position="125"/>
    </location>
</feature>
<feature type="transmembrane region" description="Helical" evidence="1">
    <location>
        <begin position="59"/>
        <end position="77"/>
    </location>
</feature>
<feature type="signal peptide" evidence="2">
    <location>
        <begin position="1"/>
        <end position="24"/>
    </location>
</feature>
<dbReference type="EMBL" id="FR872582">
    <property type="protein sequence ID" value="CCB88487.1"/>
    <property type="molecule type" value="Genomic_DNA"/>
</dbReference>
<protein>
    <submittedName>
        <fullName evidence="3">Uncharacterized protein</fullName>
    </submittedName>
</protein>
<proteinExistence type="predicted"/>
<dbReference type="Proteomes" id="UP000000496">
    <property type="component" value="Chromosome gsn.131"/>
</dbReference>